<keyword evidence="2" id="KW-1185">Reference proteome</keyword>
<evidence type="ECO:0000313" key="2">
    <source>
        <dbReference type="Proteomes" id="UP001500339"/>
    </source>
</evidence>
<dbReference type="RefSeq" id="WP_343765638.1">
    <property type="nucleotide sequence ID" value="NZ_BAAACF010000001.1"/>
</dbReference>
<protein>
    <submittedName>
        <fullName evidence="1">Uncharacterized protein</fullName>
    </submittedName>
</protein>
<reference evidence="1 2" key="1">
    <citation type="journal article" date="2019" name="Int. J. Syst. Evol. Microbiol.">
        <title>The Global Catalogue of Microorganisms (GCM) 10K type strain sequencing project: providing services to taxonomists for standard genome sequencing and annotation.</title>
        <authorList>
            <consortium name="The Broad Institute Genomics Platform"/>
            <consortium name="The Broad Institute Genome Sequencing Center for Infectious Disease"/>
            <person name="Wu L."/>
            <person name="Ma J."/>
        </authorList>
    </citation>
    <scope>NUCLEOTIDE SEQUENCE [LARGE SCALE GENOMIC DNA]</scope>
    <source>
        <strain evidence="1 2">JCM 1405</strain>
    </source>
</reference>
<dbReference type="EMBL" id="BAAACF010000001">
    <property type="protein sequence ID" value="GAA0717197.1"/>
    <property type="molecule type" value="Genomic_DNA"/>
</dbReference>
<sequence>MTKKEINQEIKFTKEQIINSNKFNMIQKDILEALLENKEYSLDEVKNIIDNFNKKEVK</sequence>
<organism evidence="1 2">
    <name type="scientific">Clostridium malenominatum</name>
    <dbReference type="NCBI Taxonomy" id="1539"/>
    <lineage>
        <taxon>Bacteria</taxon>
        <taxon>Bacillati</taxon>
        <taxon>Bacillota</taxon>
        <taxon>Clostridia</taxon>
        <taxon>Eubacteriales</taxon>
        <taxon>Clostridiaceae</taxon>
        <taxon>Clostridium</taxon>
    </lineage>
</organism>
<proteinExistence type="predicted"/>
<name>A0ABN1IM73_9CLOT</name>
<accession>A0ABN1IM73</accession>
<evidence type="ECO:0000313" key="1">
    <source>
        <dbReference type="EMBL" id="GAA0717197.1"/>
    </source>
</evidence>
<gene>
    <name evidence="1" type="ORF">GCM10008905_02580</name>
</gene>
<dbReference type="Proteomes" id="UP001500339">
    <property type="component" value="Unassembled WGS sequence"/>
</dbReference>
<comment type="caution">
    <text evidence="1">The sequence shown here is derived from an EMBL/GenBank/DDBJ whole genome shotgun (WGS) entry which is preliminary data.</text>
</comment>